<dbReference type="STRING" id="1221500.ABE65_020640"/>
<evidence type="ECO:0000256" key="1">
    <source>
        <dbReference type="ARBA" id="ARBA00007274"/>
    </source>
</evidence>
<dbReference type="EMBL" id="CP015378">
    <property type="protein sequence ID" value="ANC79079.1"/>
    <property type="molecule type" value="Genomic_DNA"/>
</dbReference>
<dbReference type="Pfam" id="PF00132">
    <property type="entry name" value="Hexapep"/>
    <property type="match status" value="1"/>
</dbReference>
<organism evidence="7 8">
    <name type="scientific">Fictibacillus phosphorivorans</name>
    <dbReference type="NCBI Taxonomy" id="1221500"/>
    <lineage>
        <taxon>Bacteria</taxon>
        <taxon>Bacillati</taxon>
        <taxon>Bacillota</taxon>
        <taxon>Bacilli</taxon>
        <taxon>Bacillales</taxon>
        <taxon>Fictibacillaceae</taxon>
        <taxon>Fictibacillus</taxon>
    </lineage>
</organism>
<dbReference type="FunFam" id="2.160.10.10:FF:000025">
    <property type="entry name" value="Hexapeptide-repeat containing-acetyltransferase"/>
    <property type="match status" value="1"/>
</dbReference>
<dbReference type="GO" id="GO:0008870">
    <property type="term" value="F:galactoside O-acetyltransferase activity"/>
    <property type="evidence" value="ECO:0007669"/>
    <property type="project" value="TreeGrafter"/>
</dbReference>
<evidence type="ECO:0000313" key="7">
    <source>
        <dbReference type="EMBL" id="ANC79079.1"/>
    </source>
</evidence>
<dbReference type="PROSITE" id="PS00101">
    <property type="entry name" value="HEXAPEP_TRANSFERASES"/>
    <property type="match status" value="1"/>
</dbReference>
<dbReference type="EC" id="2.3.1.-" evidence="5"/>
<evidence type="ECO:0000259" key="6">
    <source>
        <dbReference type="SMART" id="SM01266"/>
    </source>
</evidence>
<evidence type="ECO:0000256" key="3">
    <source>
        <dbReference type="ARBA" id="ARBA00022737"/>
    </source>
</evidence>
<dbReference type="InterPro" id="IPR018357">
    <property type="entry name" value="Hexapep_transf_CS"/>
</dbReference>
<evidence type="ECO:0000256" key="2">
    <source>
        <dbReference type="ARBA" id="ARBA00022679"/>
    </source>
</evidence>
<dbReference type="PANTHER" id="PTHR43017">
    <property type="entry name" value="GALACTOSIDE O-ACETYLTRANSFERASE"/>
    <property type="match status" value="1"/>
</dbReference>
<dbReference type="InterPro" id="IPR001451">
    <property type="entry name" value="Hexapep"/>
</dbReference>
<proteinExistence type="inferred from homology"/>
<keyword evidence="8" id="KW-1185">Reference proteome</keyword>
<accession>A0A168WC44</accession>
<dbReference type="InterPro" id="IPR011004">
    <property type="entry name" value="Trimer_LpxA-like_sf"/>
</dbReference>
<dbReference type="RefSeq" id="WP_066399251.1">
    <property type="nucleotide sequence ID" value="NZ_CP015378.1"/>
</dbReference>
<dbReference type="InterPro" id="IPR039369">
    <property type="entry name" value="LacA-like"/>
</dbReference>
<protein>
    <recommendedName>
        <fullName evidence="5">Acetyltransferase</fullName>
        <ecNumber evidence="5">2.3.1.-</ecNumber>
    </recommendedName>
</protein>
<dbReference type="SUPFAM" id="SSF51161">
    <property type="entry name" value="Trimeric LpxA-like enzymes"/>
    <property type="match status" value="1"/>
</dbReference>
<dbReference type="Gene3D" id="2.160.10.10">
    <property type="entry name" value="Hexapeptide repeat proteins"/>
    <property type="match status" value="1"/>
</dbReference>
<dbReference type="SMART" id="SM01266">
    <property type="entry name" value="Mac"/>
    <property type="match status" value="1"/>
</dbReference>
<dbReference type="PANTHER" id="PTHR43017:SF1">
    <property type="entry name" value="ACETYLTRANSFERASE YJL218W-RELATED"/>
    <property type="match status" value="1"/>
</dbReference>
<dbReference type="CDD" id="cd03357">
    <property type="entry name" value="LbH_MAT_GAT"/>
    <property type="match status" value="1"/>
</dbReference>
<comment type="similarity">
    <text evidence="1 5">Belongs to the transferase hexapeptide repeat family.</text>
</comment>
<keyword evidence="4 5" id="KW-0012">Acyltransferase</keyword>
<sequence length="194" mass="21257">MKEFDRMLSGEFYNTRDPELLQMSFDAKKLVETFNTTSVDETESKVQILKKLLGSVGEGVWIEKPIQCEFGKNISIGRNTFINFNSVLLDNNKITIGENVLIAPNVQIYTATHPISVLERINKHPQANEAPYRTNTKPVTIGNNVWIGGNSVILPGVSIGENTVIGAGSVVTKSIPANCVAVGNPCKIIKENIN</sequence>
<gene>
    <name evidence="7" type="ORF">ABE65_020640</name>
</gene>
<reference evidence="7 8" key="1">
    <citation type="submission" date="2016-04" db="EMBL/GenBank/DDBJ databases">
        <title>Complete genome sequence of Fictibacillus phosphorivorans G25-29, a strain toxic to nematodes.</title>
        <authorList>
            <person name="Zheng Z."/>
        </authorList>
    </citation>
    <scope>NUCLEOTIDE SEQUENCE [LARGE SCALE GENOMIC DNA]</scope>
    <source>
        <strain evidence="7 8">G25-29</strain>
    </source>
</reference>
<dbReference type="KEGG" id="fpn:ABE65_020640"/>
<dbReference type="Proteomes" id="UP000076623">
    <property type="component" value="Chromosome"/>
</dbReference>
<dbReference type="InterPro" id="IPR024688">
    <property type="entry name" value="Mac_dom"/>
</dbReference>
<feature type="domain" description="Maltose/galactoside acetyltransferase" evidence="6">
    <location>
        <begin position="4"/>
        <end position="58"/>
    </location>
</feature>
<evidence type="ECO:0000313" key="8">
    <source>
        <dbReference type="Proteomes" id="UP000076623"/>
    </source>
</evidence>
<dbReference type="Pfam" id="PF12464">
    <property type="entry name" value="Mac"/>
    <property type="match status" value="1"/>
</dbReference>
<dbReference type="AlphaFoldDB" id="A0A168WC44"/>
<keyword evidence="3" id="KW-0677">Repeat</keyword>
<keyword evidence="2 5" id="KW-0808">Transferase</keyword>
<name>A0A168WC44_9BACL</name>
<evidence type="ECO:0000256" key="4">
    <source>
        <dbReference type="ARBA" id="ARBA00023315"/>
    </source>
</evidence>
<evidence type="ECO:0000256" key="5">
    <source>
        <dbReference type="RuleBase" id="RU367021"/>
    </source>
</evidence>